<comment type="caution">
    <text evidence="3">The sequence shown here is derived from an EMBL/GenBank/DDBJ whole genome shotgun (WGS) entry which is preliminary data.</text>
</comment>
<dbReference type="GO" id="GO:0016491">
    <property type="term" value="F:oxidoreductase activity"/>
    <property type="evidence" value="ECO:0007669"/>
    <property type="project" value="UniProtKB-KW"/>
</dbReference>
<dbReference type="PANTHER" id="PTHR24320">
    <property type="entry name" value="RETINOL DEHYDROGENASE"/>
    <property type="match status" value="1"/>
</dbReference>
<dbReference type="Proteomes" id="UP000435187">
    <property type="component" value="Unassembled WGS sequence"/>
</dbReference>
<organism evidence="3 4">
    <name type="scientific">Gracilibacillus thailandensis</name>
    <dbReference type="NCBI Taxonomy" id="563735"/>
    <lineage>
        <taxon>Bacteria</taxon>
        <taxon>Bacillati</taxon>
        <taxon>Bacillota</taxon>
        <taxon>Bacilli</taxon>
        <taxon>Bacillales</taxon>
        <taxon>Bacillaceae</taxon>
        <taxon>Gracilibacillus</taxon>
    </lineage>
</organism>
<dbReference type="InterPro" id="IPR036291">
    <property type="entry name" value="NAD(P)-bd_dom_sf"/>
</dbReference>
<evidence type="ECO:0000256" key="1">
    <source>
        <dbReference type="ARBA" id="ARBA00006484"/>
    </source>
</evidence>
<protein>
    <submittedName>
        <fullName evidence="3">SDR family NAD(P)-dependent oxidoreductase</fullName>
    </submittedName>
</protein>
<dbReference type="Gene3D" id="3.40.50.720">
    <property type="entry name" value="NAD(P)-binding Rossmann-like Domain"/>
    <property type="match status" value="1"/>
</dbReference>
<gene>
    <name evidence="3" type="ORF">GH885_00415</name>
</gene>
<keyword evidence="2" id="KW-0560">Oxidoreductase</keyword>
<dbReference type="PANTHER" id="PTHR24320:SF152">
    <property type="entry name" value="SHORT-CHAIN DEHYDROGENASE_REDUCTASE FAMILY PROTEIN"/>
    <property type="match status" value="1"/>
</dbReference>
<sequence length="317" mass="35301">MSKEKKTVIITGGNTGLGYECAKVIAKANNDWHIILASRNKERVNTAAQELIQTTGNQHISGMVVDLASFSSIHHFVHQFNEADLPPLHSIICNAGVQFVQGTQATVDGIEATFGVNHLGHFLLVRLLLNQIQDRGSIVVVSSDTHDPLMKTGMPAPIYLHPSIMANPQKSDESLANLSSLNRGQTRYTTSKLCNLYFSYELARRIEKANRLITVKAFNPGMMPGRGSSLSRDYNPILKFMWNNVLPLMRFFRSSIRTTQQSGTDLANLILNQRFSSSGQYFDGPKKIASSKESYDIDRAKELWSWSSDILGLNENI</sequence>
<dbReference type="Pfam" id="PF00106">
    <property type="entry name" value="adh_short"/>
    <property type="match status" value="1"/>
</dbReference>
<evidence type="ECO:0000313" key="4">
    <source>
        <dbReference type="Proteomes" id="UP000435187"/>
    </source>
</evidence>
<accession>A0A6N7QRT5</accession>
<evidence type="ECO:0000313" key="3">
    <source>
        <dbReference type="EMBL" id="MRI64807.1"/>
    </source>
</evidence>
<name>A0A6N7QRT5_9BACI</name>
<comment type="similarity">
    <text evidence="1">Belongs to the short-chain dehydrogenases/reductases (SDR) family.</text>
</comment>
<dbReference type="SUPFAM" id="SSF51735">
    <property type="entry name" value="NAD(P)-binding Rossmann-fold domains"/>
    <property type="match status" value="1"/>
</dbReference>
<dbReference type="EMBL" id="WJEE01000001">
    <property type="protein sequence ID" value="MRI64807.1"/>
    <property type="molecule type" value="Genomic_DNA"/>
</dbReference>
<reference evidence="3 4" key="1">
    <citation type="submission" date="2019-10" db="EMBL/GenBank/DDBJ databases">
        <title>Gracilibacillus salitolerans sp. nov., a moderate halophile isolated from a saline soil in northwest China.</title>
        <authorList>
            <person name="Gan L."/>
        </authorList>
    </citation>
    <scope>NUCLEOTIDE SEQUENCE [LARGE SCALE GENOMIC DNA]</scope>
    <source>
        <strain evidence="3 4">TP2-8</strain>
    </source>
</reference>
<dbReference type="RefSeq" id="WP_153833703.1">
    <property type="nucleotide sequence ID" value="NZ_JBHUMW010000007.1"/>
</dbReference>
<dbReference type="PRINTS" id="PR00081">
    <property type="entry name" value="GDHRDH"/>
</dbReference>
<evidence type="ECO:0000256" key="2">
    <source>
        <dbReference type="ARBA" id="ARBA00023002"/>
    </source>
</evidence>
<keyword evidence="4" id="KW-1185">Reference proteome</keyword>
<dbReference type="InterPro" id="IPR002347">
    <property type="entry name" value="SDR_fam"/>
</dbReference>
<dbReference type="AlphaFoldDB" id="A0A6N7QRT5"/>
<proteinExistence type="inferred from homology"/>